<evidence type="ECO:0000313" key="3">
    <source>
        <dbReference type="Proteomes" id="UP000789508"/>
    </source>
</evidence>
<reference evidence="2" key="1">
    <citation type="submission" date="2021-06" db="EMBL/GenBank/DDBJ databases">
        <authorList>
            <person name="Kallberg Y."/>
            <person name="Tangrot J."/>
            <person name="Rosling A."/>
        </authorList>
    </citation>
    <scope>NUCLEOTIDE SEQUENCE</scope>
    <source>
        <strain evidence="2">FL130A</strain>
    </source>
</reference>
<name>A0A9N9I7F6_9GLOM</name>
<sequence length="228" mass="26034">MPDWKNLLGIDKKHEKKPNKDTFDNITHENTPPPKKTNNNNEGGNLVTVVKTITTTDANGNKTTKTITYTTTEPVDSFEPETITFEHPPLEDGVSIENLLDQELKHHPHNEDDKENILPVVETHPKHHNHEEKSKISQIVTKDFVEHYNAAEHDYSKVDHHARTTPSSKTKDVPTLSHHLTSPFKETDEKLRAIFTWIAENIVYDVDALFSGNIHHMDATQVLHKRLA</sequence>
<comment type="caution">
    <text evidence="2">The sequence shown here is derived from an EMBL/GenBank/DDBJ whole genome shotgun (WGS) entry which is preliminary data.</text>
</comment>
<feature type="compositionally biased region" description="Basic and acidic residues" evidence="1">
    <location>
        <begin position="10"/>
        <end position="27"/>
    </location>
</feature>
<organism evidence="2 3">
    <name type="scientific">Ambispora leptoticha</name>
    <dbReference type="NCBI Taxonomy" id="144679"/>
    <lineage>
        <taxon>Eukaryota</taxon>
        <taxon>Fungi</taxon>
        <taxon>Fungi incertae sedis</taxon>
        <taxon>Mucoromycota</taxon>
        <taxon>Glomeromycotina</taxon>
        <taxon>Glomeromycetes</taxon>
        <taxon>Archaeosporales</taxon>
        <taxon>Ambisporaceae</taxon>
        <taxon>Ambispora</taxon>
    </lineage>
</organism>
<dbReference type="PANTHER" id="PTHR46333">
    <property type="entry name" value="CYTOKINESIS PROTEIN 3"/>
    <property type="match status" value="1"/>
</dbReference>
<dbReference type="EMBL" id="CAJVPS010027106">
    <property type="protein sequence ID" value="CAG8723266.1"/>
    <property type="molecule type" value="Genomic_DNA"/>
</dbReference>
<gene>
    <name evidence="2" type="ORF">ALEPTO_LOCUS12340</name>
</gene>
<feature type="region of interest" description="Disordered" evidence="1">
    <location>
        <begin position="158"/>
        <end position="181"/>
    </location>
</feature>
<dbReference type="InterPro" id="IPR052557">
    <property type="entry name" value="CAP/Cytokinesis_protein"/>
</dbReference>
<evidence type="ECO:0000256" key="1">
    <source>
        <dbReference type="SAM" id="MobiDB-lite"/>
    </source>
</evidence>
<dbReference type="Proteomes" id="UP000789508">
    <property type="component" value="Unassembled WGS sequence"/>
</dbReference>
<dbReference type="PANTHER" id="PTHR46333:SF2">
    <property type="entry name" value="CYTOKINESIS PROTEIN 3"/>
    <property type="match status" value="1"/>
</dbReference>
<protein>
    <submittedName>
        <fullName evidence="2">14416_t:CDS:1</fullName>
    </submittedName>
</protein>
<dbReference type="AlphaFoldDB" id="A0A9N9I7F6"/>
<keyword evidence="3" id="KW-1185">Reference proteome</keyword>
<proteinExistence type="predicted"/>
<feature type="region of interest" description="Disordered" evidence="1">
    <location>
        <begin position="1"/>
        <end position="44"/>
    </location>
</feature>
<evidence type="ECO:0000313" key="2">
    <source>
        <dbReference type="EMBL" id="CAG8723266.1"/>
    </source>
</evidence>
<dbReference type="OrthoDB" id="6129702at2759"/>
<feature type="non-terminal residue" evidence="2">
    <location>
        <position position="1"/>
    </location>
</feature>
<accession>A0A9N9I7F6</accession>
<dbReference type="GO" id="GO:0005737">
    <property type="term" value="C:cytoplasm"/>
    <property type="evidence" value="ECO:0007669"/>
    <property type="project" value="TreeGrafter"/>
</dbReference>